<protein>
    <submittedName>
        <fullName evidence="3">Trypsin-like peptidase domain-containing protein</fullName>
    </submittedName>
</protein>
<evidence type="ECO:0000313" key="3">
    <source>
        <dbReference type="EMBL" id="TNB49534.1"/>
    </source>
</evidence>
<dbReference type="Pfam" id="PF13365">
    <property type="entry name" value="Trypsin_2"/>
    <property type="match status" value="1"/>
</dbReference>
<proteinExistence type="predicted"/>
<dbReference type="EMBL" id="VCLB01000001">
    <property type="protein sequence ID" value="TNB49534.1"/>
    <property type="molecule type" value="Genomic_DNA"/>
</dbReference>
<reference evidence="3 4" key="2">
    <citation type="submission" date="2019-06" db="EMBL/GenBank/DDBJ databases">
        <title>Martelella lutilitoris sp. nov., isolated from a tidal mudflat.</title>
        <authorList>
            <person name="Kim Y.-J."/>
        </authorList>
    </citation>
    <scope>NUCLEOTIDE SEQUENCE [LARGE SCALE GENOMIC DNA]</scope>
    <source>
        <strain evidence="3 4">GH2-6</strain>
    </source>
</reference>
<organism evidence="3 4">
    <name type="scientific">Martelella lutilitoris</name>
    <dbReference type="NCBI Taxonomy" id="2583532"/>
    <lineage>
        <taxon>Bacteria</taxon>
        <taxon>Pseudomonadati</taxon>
        <taxon>Pseudomonadota</taxon>
        <taxon>Alphaproteobacteria</taxon>
        <taxon>Hyphomicrobiales</taxon>
        <taxon>Aurantimonadaceae</taxon>
        <taxon>Martelella</taxon>
    </lineage>
</organism>
<dbReference type="GO" id="GO:0004252">
    <property type="term" value="F:serine-type endopeptidase activity"/>
    <property type="evidence" value="ECO:0007669"/>
    <property type="project" value="TreeGrafter"/>
</dbReference>
<dbReference type="InterPro" id="IPR043504">
    <property type="entry name" value="Peptidase_S1_PA_chymotrypsin"/>
</dbReference>
<dbReference type="AlphaFoldDB" id="A0A5C4JWA7"/>
<reference evidence="3 4" key="1">
    <citation type="submission" date="2019-05" db="EMBL/GenBank/DDBJ databases">
        <authorList>
            <person name="Lee S.D."/>
        </authorList>
    </citation>
    <scope>NUCLEOTIDE SEQUENCE [LARGE SCALE GENOMIC DNA]</scope>
    <source>
        <strain evidence="3 4">GH2-6</strain>
    </source>
</reference>
<dbReference type="PANTHER" id="PTHR45980:SF9">
    <property type="entry name" value="PROTEASE DO-LIKE 10, MITOCHONDRIAL-RELATED"/>
    <property type="match status" value="1"/>
</dbReference>
<name>A0A5C4JWA7_9HYPH</name>
<feature type="chain" id="PRO_5022841883" evidence="2">
    <location>
        <begin position="20"/>
        <end position="571"/>
    </location>
</feature>
<dbReference type="RefSeq" id="WP_138746577.1">
    <property type="nucleotide sequence ID" value="NZ_VCLB01000001.1"/>
</dbReference>
<dbReference type="SUPFAM" id="SSF50494">
    <property type="entry name" value="Trypsin-like serine proteases"/>
    <property type="match status" value="1"/>
</dbReference>
<dbReference type="Gene3D" id="2.40.10.10">
    <property type="entry name" value="Trypsin-like serine proteases"/>
    <property type="match status" value="2"/>
</dbReference>
<evidence type="ECO:0000256" key="1">
    <source>
        <dbReference type="SAM" id="MobiDB-lite"/>
    </source>
</evidence>
<dbReference type="PANTHER" id="PTHR45980">
    <property type="match status" value="1"/>
</dbReference>
<keyword evidence="2" id="KW-0732">Signal</keyword>
<comment type="caution">
    <text evidence="3">The sequence shown here is derived from an EMBL/GenBank/DDBJ whole genome shotgun (WGS) entry which is preliminary data.</text>
</comment>
<keyword evidence="4" id="KW-1185">Reference proteome</keyword>
<dbReference type="Proteomes" id="UP000307874">
    <property type="component" value="Unassembled WGS sequence"/>
</dbReference>
<evidence type="ECO:0000313" key="4">
    <source>
        <dbReference type="Proteomes" id="UP000307874"/>
    </source>
</evidence>
<feature type="compositionally biased region" description="Polar residues" evidence="1">
    <location>
        <begin position="357"/>
        <end position="371"/>
    </location>
</feature>
<accession>A0A5C4JWA7</accession>
<feature type="signal peptide" evidence="2">
    <location>
        <begin position="1"/>
        <end position="19"/>
    </location>
</feature>
<gene>
    <name evidence="3" type="ORF">FF124_00815</name>
</gene>
<feature type="region of interest" description="Disordered" evidence="1">
    <location>
        <begin position="351"/>
        <end position="371"/>
    </location>
</feature>
<evidence type="ECO:0000256" key="2">
    <source>
        <dbReference type="SAM" id="SignalP"/>
    </source>
</evidence>
<dbReference type="InterPro" id="IPR009003">
    <property type="entry name" value="Peptidase_S1_PA"/>
</dbReference>
<sequence>MRFLLLVCFLLAPSANALAAFVSPGDCLAVLASRPTLAAAEDYRVSHPEYDISAIYLSSNGWFALTGDMLDEDEADARLNSMKAGGLIPGDSFCSSGKGLVERVWPATSIRPASPPDLLFSEFDARPLDRDEKRFLQASLALTGDYDGRLDGQWGRGSQSALDRWSLREFGELPSNFHVAFLAAAGSEMLEADDWDVYYDSNLDISLLAPFAIVYAGDTDERMLEILSDDDSFAAVAALTDRASAIGFHEMLIANASGVYRTEPYIVRRDDFWVTSYAEDGHMAYQRTDFSRGTGLARMALFTAETAGGRAVANLMVASYRTGGQRPLQIPPAGRLMTYMKATLDVLSADDEAAPATESNPAQTTSQARSSGSGFYINDAADVMTNAHVVEGCGRLAVDGAEAALAAVDARLDLAILRRGSRLPEEAEALAFAATPARLNSDVTVAGFPLKGLLDTLNVTRGSVSALKGMDNDATRLQITAPVQAGNSGGPIVNRHGQVVGVVVSKMNGLTVAELTGDLPQNVNFAVRGSIARIFAEANNISTSLSGETTTLSPEALAEQLSRATVLIECY</sequence>
<dbReference type="OrthoDB" id="1522627at2"/>